<dbReference type="AlphaFoldDB" id="A0A8J2K0U7"/>
<protein>
    <submittedName>
        <fullName evidence="1">Uncharacterized protein</fullName>
    </submittedName>
</protein>
<keyword evidence="2" id="KW-1185">Reference proteome</keyword>
<sequence>MNGIQAKRQRSRVILETFFLEMLTRNALLCFREMILLYQTPSLPQLIWKSTILSDTTQISRKIKGI</sequence>
<accession>A0A8J2K0U7</accession>
<evidence type="ECO:0000313" key="2">
    <source>
        <dbReference type="Proteomes" id="UP000708208"/>
    </source>
</evidence>
<proteinExistence type="predicted"/>
<dbReference type="Proteomes" id="UP000708208">
    <property type="component" value="Unassembled WGS sequence"/>
</dbReference>
<evidence type="ECO:0000313" key="1">
    <source>
        <dbReference type="EMBL" id="CAG7730665.1"/>
    </source>
</evidence>
<reference evidence="1" key="1">
    <citation type="submission" date="2021-06" db="EMBL/GenBank/DDBJ databases">
        <authorList>
            <person name="Hodson N. C."/>
            <person name="Mongue J. A."/>
            <person name="Jaron S. K."/>
        </authorList>
    </citation>
    <scope>NUCLEOTIDE SEQUENCE</scope>
</reference>
<dbReference type="EMBL" id="CAJVCH010197832">
    <property type="protein sequence ID" value="CAG7730665.1"/>
    <property type="molecule type" value="Genomic_DNA"/>
</dbReference>
<gene>
    <name evidence="1" type="ORF">AFUS01_LOCUS19290</name>
</gene>
<organism evidence="1 2">
    <name type="scientific">Allacma fusca</name>
    <dbReference type="NCBI Taxonomy" id="39272"/>
    <lineage>
        <taxon>Eukaryota</taxon>
        <taxon>Metazoa</taxon>
        <taxon>Ecdysozoa</taxon>
        <taxon>Arthropoda</taxon>
        <taxon>Hexapoda</taxon>
        <taxon>Collembola</taxon>
        <taxon>Symphypleona</taxon>
        <taxon>Sminthuridae</taxon>
        <taxon>Allacma</taxon>
    </lineage>
</organism>
<name>A0A8J2K0U7_9HEXA</name>
<comment type="caution">
    <text evidence="1">The sequence shown here is derived from an EMBL/GenBank/DDBJ whole genome shotgun (WGS) entry which is preliminary data.</text>
</comment>